<dbReference type="GO" id="GO:0015562">
    <property type="term" value="F:efflux transmembrane transporter activity"/>
    <property type="evidence" value="ECO:0007669"/>
    <property type="project" value="InterPro"/>
</dbReference>
<organism evidence="8 9">
    <name type="scientific">Lunatimonas lonarensis</name>
    <dbReference type="NCBI Taxonomy" id="1232681"/>
    <lineage>
        <taxon>Bacteria</taxon>
        <taxon>Pseudomonadati</taxon>
        <taxon>Bacteroidota</taxon>
        <taxon>Cytophagia</taxon>
        <taxon>Cytophagales</taxon>
        <taxon>Cyclobacteriaceae</taxon>
    </lineage>
</organism>
<dbReference type="Pfam" id="PF02321">
    <property type="entry name" value="OEP"/>
    <property type="match status" value="1"/>
</dbReference>
<dbReference type="EMBL" id="AQHR01000089">
    <property type="protein sequence ID" value="EON76019.1"/>
    <property type="molecule type" value="Genomic_DNA"/>
</dbReference>
<keyword evidence="9" id="KW-1185">Reference proteome</keyword>
<keyword evidence="5" id="KW-0812">Transmembrane</keyword>
<dbReference type="GO" id="GO:0015288">
    <property type="term" value="F:porin activity"/>
    <property type="evidence" value="ECO:0007669"/>
    <property type="project" value="TreeGrafter"/>
</dbReference>
<dbReference type="AlphaFoldDB" id="R7ZPR3"/>
<evidence type="ECO:0000256" key="7">
    <source>
        <dbReference type="ARBA" id="ARBA00023237"/>
    </source>
</evidence>
<sequence length="443" mass="50802">MLGFGMLEVSIAQSILENYIQEGLASNQQLQGRVLDFDKGILALSEARSLFLPRVSFETDYFLAGGGRTVDFPAGDLLNPIYSTLNQLTESQAFPMLDNQRILLNPNNFYDVRLRTTLPIFQAELLYNKRIQSDLTAVAAFELLIYKRELVKEIKIAYFNYLKTVEAVRIFQRALQLAEESKRINEALFKNEMVNKTIVVRASNEVIRFQNELEAAFQQSANAKVYFNFLLNRNLTEQVIETQQTLPFLETLDDHNSFLQREELQQLYVSATIDKHNIGLTRAYLLPKISAFMDLGSQGFDWEYNNQTRYYFFGLSTRWNVFAGGQNRIQVQKARIDHAKTSLVIDQVSEQLKMALIISQNNFKASYSQYLGNVSQAQSAKRAYEDSMKLYAVGQILFIELLDAQNQLITAQLQENISLFECHIRIAEIERASASFSLNSQEL</sequence>
<dbReference type="Gene3D" id="1.20.1600.10">
    <property type="entry name" value="Outer membrane efflux proteins (OEP)"/>
    <property type="match status" value="1"/>
</dbReference>
<evidence type="ECO:0000256" key="6">
    <source>
        <dbReference type="ARBA" id="ARBA00023136"/>
    </source>
</evidence>
<dbReference type="STRING" id="1232681.ADIS_3497"/>
<comment type="caution">
    <text evidence="8">The sequence shown here is derived from an EMBL/GenBank/DDBJ whole genome shotgun (WGS) entry which is preliminary data.</text>
</comment>
<keyword evidence="7" id="KW-0998">Cell outer membrane</keyword>
<keyword evidence="3" id="KW-0813">Transport</keyword>
<dbReference type="InterPro" id="IPR051906">
    <property type="entry name" value="TolC-like"/>
</dbReference>
<protein>
    <submittedName>
        <fullName evidence="8">Outer membrane efflux protein</fullName>
    </submittedName>
</protein>
<evidence type="ECO:0000313" key="9">
    <source>
        <dbReference type="Proteomes" id="UP000013909"/>
    </source>
</evidence>
<comment type="subcellular location">
    <subcellularLocation>
        <location evidence="1">Cell outer membrane</location>
    </subcellularLocation>
</comment>
<dbReference type="GO" id="GO:0009279">
    <property type="term" value="C:cell outer membrane"/>
    <property type="evidence" value="ECO:0007669"/>
    <property type="project" value="UniProtKB-SubCell"/>
</dbReference>
<evidence type="ECO:0000313" key="8">
    <source>
        <dbReference type="EMBL" id="EON76019.1"/>
    </source>
</evidence>
<evidence type="ECO:0000256" key="5">
    <source>
        <dbReference type="ARBA" id="ARBA00022692"/>
    </source>
</evidence>
<evidence type="ECO:0000256" key="4">
    <source>
        <dbReference type="ARBA" id="ARBA00022452"/>
    </source>
</evidence>
<evidence type="ECO:0000256" key="3">
    <source>
        <dbReference type="ARBA" id="ARBA00022448"/>
    </source>
</evidence>
<comment type="similarity">
    <text evidence="2">Belongs to the outer membrane factor (OMF) (TC 1.B.17) family.</text>
</comment>
<dbReference type="SUPFAM" id="SSF56954">
    <property type="entry name" value="Outer membrane efflux proteins (OEP)"/>
    <property type="match status" value="1"/>
</dbReference>
<proteinExistence type="inferred from homology"/>
<accession>R7ZPR3</accession>
<reference evidence="8 9" key="1">
    <citation type="submission" date="2013-02" db="EMBL/GenBank/DDBJ databases">
        <title>A novel strain isolated from Lonar lake, Maharashtra, India.</title>
        <authorList>
            <person name="Singh A."/>
        </authorList>
    </citation>
    <scope>NUCLEOTIDE SEQUENCE [LARGE SCALE GENOMIC DNA]</scope>
    <source>
        <strain evidence="8 9">AK24</strain>
    </source>
</reference>
<keyword evidence="4" id="KW-1134">Transmembrane beta strand</keyword>
<dbReference type="InterPro" id="IPR003423">
    <property type="entry name" value="OMP_efflux"/>
</dbReference>
<dbReference type="Proteomes" id="UP000013909">
    <property type="component" value="Unassembled WGS sequence"/>
</dbReference>
<keyword evidence="6" id="KW-0472">Membrane</keyword>
<gene>
    <name evidence="8" type="ORF">ADIS_3497</name>
</gene>
<evidence type="ECO:0000256" key="1">
    <source>
        <dbReference type="ARBA" id="ARBA00004442"/>
    </source>
</evidence>
<dbReference type="GO" id="GO:1990281">
    <property type="term" value="C:efflux pump complex"/>
    <property type="evidence" value="ECO:0007669"/>
    <property type="project" value="TreeGrafter"/>
</dbReference>
<name>R7ZPR3_9BACT</name>
<evidence type="ECO:0000256" key="2">
    <source>
        <dbReference type="ARBA" id="ARBA00007613"/>
    </source>
</evidence>
<dbReference type="PANTHER" id="PTHR30026">
    <property type="entry name" value="OUTER MEMBRANE PROTEIN TOLC"/>
    <property type="match status" value="1"/>
</dbReference>
<dbReference type="PANTHER" id="PTHR30026:SF20">
    <property type="entry name" value="OUTER MEMBRANE PROTEIN TOLC"/>
    <property type="match status" value="1"/>
</dbReference>